<dbReference type="GO" id="GO:0005634">
    <property type="term" value="C:nucleus"/>
    <property type="evidence" value="ECO:0007669"/>
    <property type="project" value="UniProtKB-SubCell"/>
</dbReference>
<keyword evidence="4" id="KW-0540">Nuclease</keyword>
<evidence type="ECO:0000313" key="9">
    <source>
        <dbReference type="EMBL" id="KAL2079758.1"/>
    </source>
</evidence>
<gene>
    <name evidence="9" type="ORF">ACEWY4_025502</name>
</gene>
<name>A0ABD1J1H8_9TELE</name>
<dbReference type="GO" id="GO:0046872">
    <property type="term" value="F:metal ion binding"/>
    <property type="evidence" value="ECO:0007669"/>
    <property type="project" value="UniProtKB-KW"/>
</dbReference>
<comment type="similarity">
    <text evidence="3">Belongs to the HARBI1 family.</text>
</comment>
<evidence type="ECO:0000259" key="8">
    <source>
        <dbReference type="Pfam" id="PF13359"/>
    </source>
</evidence>
<evidence type="ECO:0000256" key="5">
    <source>
        <dbReference type="ARBA" id="ARBA00022723"/>
    </source>
</evidence>
<dbReference type="Proteomes" id="UP001591681">
    <property type="component" value="Unassembled WGS sequence"/>
</dbReference>
<evidence type="ECO:0000256" key="3">
    <source>
        <dbReference type="ARBA" id="ARBA00006958"/>
    </source>
</evidence>
<comment type="caution">
    <text evidence="9">The sequence shown here is derived from an EMBL/GenBank/DDBJ whole genome shotgun (WGS) entry which is preliminary data.</text>
</comment>
<protein>
    <recommendedName>
        <fullName evidence="8">DDE Tnp4 domain-containing protein</fullName>
    </recommendedName>
</protein>
<dbReference type="Pfam" id="PF13359">
    <property type="entry name" value="DDE_Tnp_4"/>
    <property type="match status" value="1"/>
</dbReference>
<dbReference type="PANTHER" id="PTHR22930">
    <property type="match status" value="1"/>
</dbReference>
<dbReference type="InterPro" id="IPR027806">
    <property type="entry name" value="HARBI1_dom"/>
</dbReference>
<evidence type="ECO:0000256" key="7">
    <source>
        <dbReference type="ARBA" id="ARBA00023242"/>
    </source>
</evidence>
<keyword evidence="7" id="KW-0539">Nucleus</keyword>
<evidence type="ECO:0000256" key="6">
    <source>
        <dbReference type="ARBA" id="ARBA00022801"/>
    </source>
</evidence>
<evidence type="ECO:0000256" key="2">
    <source>
        <dbReference type="ARBA" id="ARBA00004123"/>
    </source>
</evidence>
<reference evidence="9 10" key="1">
    <citation type="submission" date="2024-09" db="EMBL/GenBank/DDBJ databases">
        <title>A chromosome-level genome assembly of Gray's grenadier anchovy, Coilia grayii.</title>
        <authorList>
            <person name="Fu Z."/>
        </authorList>
    </citation>
    <scope>NUCLEOTIDE SEQUENCE [LARGE SCALE GENOMIC DNA]</scope>
    <source>
        <strain evidence="9">G4</strain>
        <tissue evidence="9">Muscle</tissue>
    </source>
</reference>
<dbReference type="InterPro" id="IPR045249">
    <property type="entry name" value="HARBI1-like"/>
</dbReference>
<proteinExistence type="inferred from homology"/>
<dbReference type="PANTHER" id="PTHR22930:SF269">
    <property type="entry name" value="NUCLEASE HARBI1-LIKE PROTEIN"/>
    <property type="match status" value="1"/>
</dbReference>
<organism evidence="9 10">
    <name type="scientific">Coilia grayii</name>
    <name type="common">Gray's grenadier anchovy</name>
    <dbReference type="NCBI Taxonomy" id="363190"/>
    <lineage>
        <taxon>Eukaryota</taxon>
        <taxon>Metazoa</taxon>
        <taxon>Chordata</taxon>
        <taxon>Craniata</taxon>
        <taxon>Vertebrata</taxon>
        <taxon>Euteleostomi</taxon>
        <taxon>Actinopterygii</taxon>
        <taxon>Neopterygii</taxon>
        <taxon>Teleostei</taxon>
        <taxon>Clupei</taxon>
        <taxon>Clupeiformes</taxon>
        <taxon>Clupeoidei</taxon>
        <taxon>Engraulidae</taxon>
        <taxon>Coilinae</taxon>
        <taxon>Coilia</taxon>
    </lineage>
</organism>
<keyword evidence="10" id="KW-1185">Reference proteome</keyword>
<evidence type="ECO:0000256" key="4">
    <source>
        <dbReference type="ARBA" id="ARBA00022722"/>
    </source>
</evidence>
<evidence type="ECO:0000256" key="1">
    <source>
        <dbReference type="ARBA" id="ARBA00001968"/>
    </source>
</evidence>
<accession>A0ABD1J1H8</accession>
<comment type="cofactor">
    <cofactor evidence="1">
        <name>a divalent metal cation</name>
        <dbReference type="ChEBI" id="CHEBI:60240"/>
    </cofactor>
</comment>
<dbReference type="GO" id="GO:0004518">
    <property type="term" value="F:nuclease activity"/>
    <property type="evidence" value="ECO:0007669"/>
    <property type="project" value="UniProtKB-KW"/>
</dbReference>
<dbReference type="GO" id="GO:0016787">
    <property type="term" value="F:hydrolase activity"/>
    <property type="evidence" value="ECO:0007669"/>
    <property type="project" value="UniProtKB-KW"/>
</dbReference>
<keyword evidence="6" id="KW-0378">Hydrolase</keyword>
<dbReference type="AlphaFoldDB" id="A0ABD1J1H8"/>
<comment type="subcellular location">
    <subcellularLocation>
        <location evidence="2">Nucleus</location>
    </subcellularLocation>
</comment>
<dbReference type="EMBL" id="JBHFQA010000022">
    <property type="protein sequence ID" value="KAL2079758.1"/>
    <property type="molecule type" value="Genomic_DNA"/>
</dbReference>
<sequence length="416" mass="47540">MDIETFAAVAVVLASAFISQNKKEKRTWSRRWLLRKKRGCYSQLLRELADEDALSYKNWLRMDQDSFNGLVTLLEPSLQRQDTVMREAIPVGERLAITLRYLATGHTFKALEYSFRVSRHSISKIVIETCEKLYNVLQPNYLKVLSTIEEWNNIATRFEEKWNFPHCIGALDGKHISIQPPPNSGSHYFNYKGFNSIVLLALADADLKFTYIDVGTNGRVSDGGGVWAKCGLSQALEQNKLNIPPPKELPGRQLPVPFAIVADEAFGLKPWLMRPYPRTLLDKPKQIFNYRLSRARRCVENVFGVLANRFRVFRKSITLEPSKTIIITKAACVLHNYLRTGTRTRYTYTPLSLVDHEDTETSQVICGTWREEPQCLQPIAASSDRHPSVLAKEVREEFCSYFNANGAVSWQDNSIQ</sequence>
<keyword evidence="5" id="KW-0479">Metal-binding</keyword>
<feature type="domain" description="DDE Tnp4" evidence="8">
    <location>
        <begin position="171"/>
        <end position="336"/>
    </location>
</feature>
<evidence type="ECO:0000313" key="10">
    <source>
        <dbReference type="Proteomes" id="UP001591681"/>
    </source>
</evidence>